<reference evidence="1" key="1">
    <citation type="submission" date="2021-05" db="EMBL/GenBank/DDBJ databases">
        <authorList>
            <person name="Pan Q."/>
            <person name="Jouanno E."/>
            <person name="Zahm M."/>
            <person name="Klopp C."/>
            <person name="Cabau C."/>
            <person name="Louis A."/>
            <person name="Berthelot C."/>
            <person name="Parey E."/>
            <person name="Roest Crollius H."/>
            <person name="Montfort J."/>
            <person name="Robinson-Rechavi M."/>
            <person name="Bouchez O."/>
            <person name="Lampietro C."/>
            <person name="Lopez Roques C."/>
            <person name="Donnadieu C."/>
            <person name="Postlethwait J."/>
            <person name="Bobe J."/>
            <person name="Dillon D."/>
            <person name="Chandos A."/>
            <person name="von Hippel F."/>
            <person name="Guiguen Y."/>
        </authorList>
    </citation>
    <scope>NUCLEOTIDE SEQUENCE</scope>
    <source>
        <strain evidence="1">YG-Jan2019</strain>
    </source>
</reference>
<evidence type="ECO:0000313" key="1">
    <source>
        <dbReference type="EMBL" id="KAJ8004708.1"/>
    </source>
</evidence>
<sequence length="113" mass="12373">MRSLATAVILCALLPLSQAACSISPPTLDDGIKQCFDDMTGSLRAIGSRWRTRDCRICSCGSNRHINCCDAYMSPPRSSEDCIVGFDRKACRYIVSKKNDCSIPCPNFSMVGK</sequence>
<gene>
    <name evidence="1" type="ORF">DPEC_G00139110</name>
</gene>
<organism evidence="1 2">
    <name type="scientific">Dallia pectoralis</name>
    <name type="common">Alaska blackfish</name>
    <dbReference type="NCBI Taxonomy" id="75939"/>
    <lineage>
        <taxon>Eukaryota</taxon>
        <taxon>Metazoa</taxon>
        <taxon>Chordata</taxon>
        <taxon>Craniata</taxon>
        <taxon>Vertebrata</taxon>
        <taxon>Euteleostomi</taxon>
        <taxon>Actinopterygii</taxon>
        <taxon>Neopterygii</taxon>
        <taxon>Teleostei</taxon>
        <taxon>Protacanthopterygii</taxon>
        <taxon>Esociformes</taxon>
        <taxon>Umbridae</taxon>
        <taxon>Dallia</taxon>
    </lineage>
</organism>
<comment type="caution">
    <text evidence="1">The sequence shown here is derived from an EMBL/GenBank/DDBJ whole genome shotgun (WGS) entry which is preliminary data.</text>
</comment>
<keyword evidence="2" id="KW-1185">Reference proteome</keyword>
<proteinExistence type="predicted"/>
<protein>
    <submittedName>
        <fullName evidence="1">Uncharacterized protein</fullName>
    </submittedName>
</protein>
<evidence type="ECO:0000313" key="2">
    <source>
        <dbReference type="Proteomes" id="UP001157502"/>
    </source>
</evidence>
<dbReference type="Proteomes" id="UP001157502">
    <property type="component" value="Chromosome 11"/>
</dbReference>
<dbReference type="EMBL" id="CM055738">
    <property type="protein sequence ID" value="KAJ8004708.1"/>
    <property type="molecule type" value="Genomic_DNA"/>
</dbReference>
<name>A0ACC2GLU1_DALPE</name>
<accession>A0ACC2GLU1</accession>